<proteinExistence type="inferred from homology"/>
<evidence type="ECO:0000256" key="7">
    <source>
        <dbReference type="ARBA" id="ARBA00022840"/>
    </source>
</evidence>
<name>A0A2T7UP80_9RHOB</name>
<evidence type="ECO:0000256" key="3">
    <source>
        <dbReference type="ARBA" id="ARBA00005842"/>
    </source>
</evidence>
<dbReference type="Proteomes" id="UP000244810">
    <property type="component" value="Unassembled WGS sequence"/>
</dbReference>
<dbReference type="OrthoDB" id="9776390at2"/>
<comment type="similarity">
    <text evidence="3 10 13">Belongs to the IPP transferase family.</text>
</comment>
<dbReference type="EMBL" id="QDDR01000008">
    <property type="protein sequence ID" value="PVE46456.1"/>
    <property type="molecule type" value="Genomic_DNA"/>
</dbReference>
<comment type="cofactor">
    <cofactor evidence="1 10">
        <name>Mg(2+)</name>
        <dbReference type="ChEBI" id="CHEBI:18420"/>
    </cofactor>
</comment>
<evidence type="ECO:0000256" key="11">
    <source>
        <dbReference type="RuleBase" id="RU003783"/>
    </source>
</evidence>
<feature type="site" description="Interaction with substrate tRNA" evidence="10">
    <location>
        <position position="145"/>
    </location>
</feature>
<dbReference type="GO" id="GO:0005524">
    <property type="term" value="F:ATP binding"/>
    <property type="evidence" value="ECO:0007669"/>
    <property type="project" value="UniProtKB-UniRule"/>
</dbReference>
<keyword evidence="8 10" id="KW-0460">Magnesium</keyword>
<dbReference type="InterPro" id="IPR039657">
    <property type="entry name" value="Dimethylallyltransferase"/>
</dbReference>
<dbReference type="HAMAP" id="MF_00185">
    <property type="entry name" value="IPP_trans"/>
    <property type="match status" value="1"/>
</dbReference>
<dbReference type="InterPro" id="IPR027417">
    <property type="entry name" value="P-loop_NTPase"/>
</dbReference>
<gene>
    <name evidence="10" type="primary">miaA</name>
    <name evidence="14" type="ORF">DDE23_14960</name>
</gene>
<dbReference type="GO" id="GO:0006400">
    <property type="term" value="P:tRNA modification"/>
    <property type="evidence" value="ECO:0007669"/>
    <property type="project" value="TreeGrafter"/>
</dbReference>
<comment type="subunit">
    <text evidence="10">Monomer.</text>
</comment>
<dbReference type="Pfam" id="PF01715">
    <property type="entry name" value="IPPT"/>
    <property type="match status" value="1"/>
</dbReference>
<dbReference type="PANTHER" id="PTHR11088:SF60">
    <property type="entry name" value="TRNA DIMETHYLALLYLTRANSFERASE"/>
    <property type="match status" value="1"/>
</dbReference>
<comment type="caution">
    <text evidence="14">The sequence shown here is derived from an EMBL/GenBank/DDBJ whole genome shotgun (WGS) entry which is preliminary data.</text>
</comment>
<feature type="binding site" evidence="10">
    <location>
        <begin position="38"/>
        <end position="45"/>
    </location>
    <ligand>
        <name>ATP</name>
        <dbReference type="ChEBI" id="CHEBI:30616"/>
    </ligand>
</feature>
<comment type="caution">
    <text evidence="10">Lacks conserved residue(s) required for the propagation of feature annotation.</text>
</comment>
<dbReference type="PANTHER" id="PTHR11088">
    <property type="entry name" value="TRNA DIMETHYLALLYLTRANSFERASE"/>
    <property type="match status" value="1"/>
</dbReference>
<dbReference type="EC" id="2.5.1.75" evidence="10"/>
<evidence type="ECO:0000256" key="1">
    <source>
        <dbReference type="ARBA" id="ARBA00001946"/>
    </source>
</evidence>
<organism evidence="14 15">
    <name type="scientific">Pararhodobacter aggregans</name>
    <dbReference type="NCBI Taxonomy" id="404875"/>
    <lineage>
        <taxon>Bacteria</taxon>
        <taxon>Pseudomonadati</taxon>
        <taxon>Pseudomonadota</taxon>
        <taxon>Alphaproteobacteria</taxon>
        <taxon>Rhodobacterales</taxon>
        <taxon>Paracoccaceae</taxon>
        <taxon>Pararhodobacter</taxon>
    </lineage>
</organism>
<dbReference type="AlphaFoldDB" id="A0A2T7UP80"/>
<evidence type="ECO:0000256" key="9">
    <source>
        <dbReference type="ARBA" id="ARBA00049563"/>
    </source>
</evidence>
<dbReference type="NCBIfam" id="TIGR00174">
    <property type="entry name" value="miaA"/>
    <property type="match status" value="1"/>
</dbReference>
<dbReference type="Gene3D" id="3.40.50.300">
    <property type="entry name" value="P-loop containing nucleotide triphosphate hydrolases"/>
    <property type="match status" value="1"/>
</dbReference>
<keyword evidence="4 10" id="KW-0808">Transferase</keyword>
<feature type="binding site" evidence="10">
    <location>
        <begin position="40"/>
        <end position="45"/>
    </location>
    <ligand>
        <name>substrate</name>
    </ligand>
</feature>
<evidence type="ECO:0000256" key="5">
    <source>
        <dbReference type="ARBA" id="ARBA00022694"/>
    </source>
</evidence>
<comment type="function">
    <text evidence="2 10 12">Catalyzes the transfer of a dimethylallyl group onto the adenine at position 37 in tRNAs that read codons beginning with uridine, leading to the formation of N6-(dimethylallyl)adenosine (i(6)A).</text>
</comment>
<reference evidence="14 15" key="1">
    <citation type="journal article" date="2011" name="Syst. Appl. Microbiol.">
        <title>Defluviimonas denitrificans gen. nov., sp. nov., and Pararhodobacter aggregans gen. nov., sp. nov., non-phototrophic Rhodobacteraceae from the biofilter of a marine aquaculture.</title>
        <authorList>
            <person name="Foesel B.U."/>
            <person name="Drake H.L."/>
            <person name="Schramm A."/>
        </authorList>
    </citation>
    <scope>NUCLEOTIDE SEQUENCE [LARGE SCALE GENOMIC DNA]</scope>
    <source>
        <strain evidence="14 15">D1-19</strain>
    </source>
</reference>
<evidence type="ECO:0000256" key="12">
    <source>
        <dbReference type="RuleBase" id="RU003784"/>
    </source>
</evidence>
<keyword evidence="15" id="KW-1185">Reference proteome</keyword>
<evidence type="ECO:0000256" key="10">
    <source>
        <dbReference type="HAMAP-Rule" id="MF_00185"/>
    </source>
</evidence>
<evidence type="ECO:0000313" key="15">
    <source>
        <dbReference type="Proteomes" id="UP000244810"/>
    </source>
</evidence>
<accession>A0A2T7UP80</accession>
<keyword evidence="7 10" id="KW-0067">ATP-binding</keyword>
<feature type="site" description="Interaction with substrate tRNA" evidence="10">
    <location>
        <position position="123"/>
    </location>
</feature>
<evidence type="ECO:0000256" key="6">
    <source>
        <dbReference type="ARBA" id="ARBA00022741"/>
    </source>
</evidence>
<dbReference type="Gene3D" id="1.10.20.140">
    <property type="match status" value="1"/>
</dbReference>
<dbReference type="RefSeq" id="WP_107752569.1">
    <property type="nucleotide sequence ID" value="NZ_QBKF01000008.1"/>
</dbReference>
<evidence type="ECO:0000256" key="2">
    <source>
        <dbReference type="ARBA" id="ARBA00003213"/>
    </source>
</evidence>
<evidence type="ECO:0000313" key="14">
    <source>
        <dbReference type="EMBL" id="PVE46456.1"/>
    </source>
</evidence>
<dbReference type="SUPFAM" id="SSF52540">
    <property type="entry name" value="P-loop containing nucleoside triphosphate hydrolases"/>
    <property type="match status" value="1"/>
</dbReference>
<evidence type="ECO:0000256" key="13">
    <source>
        <dbReference type="RuleBase" id="RU003785"/>
    </source>
</evidence>
<keyword evidence="5 10" id="KW-0819">tRNA processing</keyword>
<keyword evidence="6 10" id="KW-0547">Nucleotide-binding</keyword>
<evidence type="ECO:0000256" key="8">
    <source>
        <dbReference type="ARBA" id="ARBA00022842"/>
    </source>
</evidence>
<comment type="catalytic activity">
    <reaction evidence="9 10 11">
        <text>adenosine(37) in tRNA + dimethylallyl diphosphate = N(6)-dimethylallyladenosine(37) in tRNA + diphosphate</text>
        <dbReference type="Rhea" id="RHEA:26482"/>
        <dbReference type="Rhea" id="RHEA-COMP:10162"/>
        <dbReference type="Rhea" id="RHEA-COMP:10375"/>
        <dbReference type="ChEBI" id="CHEBI:33019"/>
        <dbReference type="ChEBI" id="CHEBI:57623"/>
        <dbReference type="ChEBI" id="CHEBI:74411"/>
        <dbReference type="ChEBI" id="CHEBI:74415"/>
        <dbReference type="EC" id="2.5.1.75"/>
    </reaction>
</comment>
<evidence type="ECO:0000256" key="4">
    <source>
        <dbReference type="ARBA" id="ARBA00022679"/>
    </source>
</evidence>
<dbReference type="InterPro" id="IPR018022">
    <property type="entry name" value="IPT"/>
</dbReference>
<dbReference type="GO" id="GO:0052381">
    <property type="term" value="F:tRNA dimethylallyltransferase activity"/>
    <property type="evidence" value="ECO:0007669"/>
    <property type="project" value="UniProtKB-UniRule"/>
</dbReference>
<sequence length="316" mass="34493">MSENPGRINASIQPRTIPSRMFADLPLPDPARPVLIAGPTASGKSALALRIARAQRRSIVNADALQVHDSWRVLTARPSAADEAEAPHHLYGHVGRDDPYSVGHWLREVTPHLPENPVIVGGTGLYFLALTEGLAEIPPTPPEIRAEADRRLAGQGLGALLDDLDPESRARLDPQNPARVQRAWEVLRATGRGIAAWQAETGAPLLPLAAATGLVLMPRIDWLNARIDARFETMLAQGALDEARAALPRWPADQGLPTAPLWTKAIGAPELIAHLRGQISLAEARDAATLATRQYAKRQRSWFRKRMADWYPVLIP</sequence>
<protein>
    <recommendedName>
        <fullName evidence="10">tRNA dimethylallyltransferase</fullName>
        <ecNumber evidence="10">2.5.1.75</ecNumber>
    </recommendedName>
    <alternativeName>
        <fullName evidence="10">Dimethylallyl diphosphate:tRNA dimethylallyltransferase</fullName>
        <shortName evidence="10">DMAPP:tRNA dimethylallyltransferase</shortName>
        <shortName evidence="10">DMATase</shortName>
    </alternativeName>
    <alternativeName>
        <fullName evidence="10">Isopentenyl-diphosphate:tRNA isopentenyltransferase</fullName>
        <shortName evidence="10">IPP transferase</shortName>
        <shortName evidence="10">IPPT</shortName>
        <shortName evidence="10">IPTase</shortName>
    </alternativeName>
</protein>